<evidence type="ECO:0000256" key="2">
    <source>
        <dbReference type="ARBA" id="ARBA00022475"/>
    </source>
</evidence>
<comment type="caution">
    <text evidence="14">The sequence shown here is derived from an EMBL/GenBank/DDBJ whole genome shotgun (WGS) entry which is preliminary data.</text>
</comment>
<dbReference type="PANTHER" id="PTHR45927:SF6">
    <property type="entry name" value="PROTEIN LYK5"/>
    <property type="match status" value="1"/>
</dbReference>
<gene>
    <name evidence="14" type="ORF">BUALT_Bualt11G0007300</name>
</gene>
<keyword evidence="3 11" id="KW-0812">Transmembrane</keyword>
<evidence type="ECO:0000256" key="1">
    <source>
        <dbReference type="ARBA" id="ARBA00004162"/>
    </source>
</evidence>
<keyword evidence="6" id="KW-0067">ATP-binding</keyword>
<keyword evidence="2" id="KW-1003">Cell membrane</keyword>
<dbReference type="Pfam" id="PF23446">
    <property type="entry name" value="LysM1_NFP_LYK"/>
    <property type="match status" value="1"/>
</dbReference>
<evidence type="ECO:0000256" key="9">
    <source>
        <dbReference type="ARBA" id="ARBA00023157"/>
    </source>
</evidence>
<dbReference type="Proteomes" id="UP000826271">
    <property type="component" value="Unassembled WGS sequence"/>
</dbReference>
<dbReference type="InterPro" id="IPR000719">
    <property type="entry name" value="Prot_kinase_dom"/>
</dbReference>
<feature type="signal peptide" evidence="12">
    <location>
        <begin position="1"/>
        <end position="32"/>
    </location>
</feature>
<dbReference type="Pfam" id="PF23472">
    <property type="entry name" value="LysM2_CERK1_LYK3_4_5"/>
    <property type="match status" value="1"/>
</dbReference>
<dbReference type="InterPro" id="IPR056561">
    <property type="entry name" value="NFP_LYK_LysM1"/>
</dbReference>
<evidence type="ECO:0000256" key="5">
    <source>
        <dbReference type="ARBA" id="ARBA00022741"/>
    </source>
</evidence>
<comment type="subcellular location">
    <subcellularLocation>
        <location evidence="1">Cell membrane</location>
        <topology evidence="1">Single-pass membrane protein</topology>
    </subcellularLocation>
</comment>
<feature type="chain" id="PRO_5043552047" description="Protein kinase domain-containing protein" evidence="12">
    <location>
        <begin position="33"/>
        <end position="684"/>
    </location>
</feature>
<feature type="transmembrane region" description="Helical" evidence="11">
    <location>
        <begin position="288"/>
        <end position="312"/>
    </location>
</feature>
<evidence type="ECO:0000259" key="13">
    <source>
        <dbReference type="PROSITE" id="PS50011"/>
    </source>
</evidence>
<keyword evidence="5" id="KW-0547">Nucleotide-binding</keyword>
<keyword evidence="9" id="KW-1015">Disulfide bond</keyword>
<evidence type="ECO:0000256" key="3">
    <source>
        <dbReference type="ARBA" id="ARBA00022692"/>
    </source>
</evidence>
<organism evidence="14 15">
    <name type="scientific">Buddleja alternifolia</name>
    <dbReference type="NCBI Taxonomy" id="168488"/>
    <lineage>
        <taxon>Eukaryota</taxon>
        <taxon>Viridiplantae</taxon>
        <taxon>Streptophyta</taxon>
        <taxon>Embryophyta</taxon>
        <taxon>Tracheophyta</taxon>
        <taxon>Spermatophyta</taxon>
        <taxon>Magnoliopsida</taxon>
        <taxon>eudicotyledons</taxon>
        <taxon>Gunneridae</taxon>
        <taxon>Pentapetalae</taxon>
        <taxon>asterids</taxon>
        <taxon>lamiids</taxon>
        <taxon>Lamiales</taxon>
        <taxon>Scrophulariaceae</taxon>
        <taxon>Buddlejeae</taxon>
        <taxon>Buddleja</taxon>
    </lineage>
</organism>
<evidence type="ECO:0000256" key="7">
    <source>
        <dbReference type="ARBA" id="ARBA00022989"/>
    </source>
</evidence>
<dbReference type="InterPro" id="IPR011009">
    <property type="entry name" value="Kinase-like_dom_sf"/>
</dbReference>
<dbReference type="PANTHER" id="PTHR45927">
    <property type="entry name" value="LYSM-DOMAIN RECEPTOR-LIKE KINASE-RELATED"/>
    <property type="match status" value="1"/>
</dbReference>
<dbReference type="GO" id="GO:0005524">
    <property type="term" value="F:ATP binding"/>
    <property type="evidence" value="ECO:0007669"/>
    <property type="project" value="UniProtKB-KW"/>
</dbReference>
<evidence type="ECO:0000256" key="12">
    <source>
        <dbReference type="SAM" id="SignalP"/>
    </source>
</evidence>
<dbReference type="FunFam" id="1.10.510.10:FF:000468">
    <property type="entry name" value="PTI1-like tyrosine-protein kinase 3"/>
    <property type="match status" value="1"/>
</dbReference>
<keyword evidence="8 11" id="KW-0472">Membrane</keyword>
<dbReference type="InterPro" id="IPR056563">
    <property type="entry name" value="LysM3_LYK4_5"/>
</dbReference>
<dbReference type="AlphaFoldDB" id="A0AAV6WZL7"/>
<keyword evidence="4 12" id="KW-0732">Signal</keyword>
<protein>
    <recommendedName>
        <fullName evidence="13">Protein kinase domain-containing protein</fullName>
    </recommendedName>
</protein>
<dbReference type="InterPro" id="IPR056562">
    <property type="entry name" value="LysM2_CERK1_LYK3_4_5"/>
</dbReference>
<keyword evidence="7 11" id="KW-1133">Transmembrane helix</keyword>
<reference evidence="14" key="1">
    <citation type="submission" date="2019-10" db="EMBL/GenBank/DDBJ databases">
        <authorList>
            <person name="Zhang R."/>
            <person name="Pan Y."/>
            <person name="Wang J."/>
            <person name="Ma R."/>
            <person name="Yu S."/>
        </authorList>
    </citation>
    <scope>NUCLEOTIDE SEQUENCE</scope>
    <source>
        <strain evidence="14">LA-IB0</strain>
        <tissue evidence="14">Leaf</tissue>
    </source>
</reference>
<dbReference type="InterPro" id="IPR052611">
    <property type="entry name" value="Plant_RLK_LysM"/>
</dbReference>
<dbReference type="SUPFAM" id="SSF56112">
    <property type="entry name" value="Protein kinase-like (PK-like)"/>
    <property type="match status" value="1"/>
</dbReference>
<keyword evidence="15" id="KW-1185">Reference proteome</keyword>
<evidence type="ECO:0000313" key="15">
    <source>
        <dbReference type="Proteomes" id="UP000826271"/>
    </source>
</evidence>
<dbReference type="Gene3D" id="3.30.200.20">
    <property type="entry name" value="Phosphorylase Kinase, domain 1"/>
    <property type="match status" value="1"/>
</dbReference>
<name>A0AAV6WZL7_9LAMI</name>
<evidence type="ECO:0000256" key="6">
    <source>
        <dbReference type="ARBA" id="ARBA00022840"/>
    </source>
</evidence>
<evidence type="ECO:0000256" key="11">
    <source>
        <dbReference type="SAM" id="Phobius"/>
    </source>
</evidence>
<feature type="region of interest" description="Disordered" evidence="10">
    <location>
        <begin position="254"/>
        <end position="280"/>
    </location>
</feature>
<dbReference type="EMBL" id="WHWC01000011">
    <property type="protein sequence ID" value="KAG8373279.1"/>
    <property type="molecule type" value="Genomic_DNA"/>
</dbReference>
<proteinExistence type="predicted"/>
<dbReference type="Pfam" id="PF07714">
    <property type="entry name" value="PK_Tyr_Ser-Thr"/>
    <property type="match status" value="1"/>
</dbReference>
<evidence type="ECO:0000256" key="8">
    <source>
        <dbReference type="ARBA" id="ARBA00023136"/>
    </source>
</evidence>
<evidence type="ECO:0000256" key="4">
    <source>
        <dbReference type="ARBA" id="ARBA00022729"/>
    </source>
</evidence>
<dbReference type="GO" id="GO:0005886">
    <property type="term" value="C:plasma membrane"/>
    <property type="evidence" value="ECO:0007669"/>
    <property type="project" value="UniProtKB-SubCell"/>
</dbReference>
<accession>A0AAV6WZL7</accession>
<dbReference type="PROSITE" id="PS50011">
    <property type="entry name" value="PROTEIN_KINASE_DOM"/>
    <property type="match status" value="1"/>
</dbReference>
<evidence type="ECO:0000313" key="14">
    <source>
        <dbReference type="EMBL" id="KAG8373279.1"/>
    </source>
</evidence>
<dbReference type="GO" id="GO:0004672">
    <property type="term" value="F:protein kinase activity"/>
    <property type="evidence" value="ECO:0007669"/>
    <property type="project" value="InterPro"/>
</dbReference>
<feature type="domain" description="Protein kinase" evidence="13">
    <location>
        <begin position="351"/>
        <end position="662"/>
    </location>
</feature>
<dbReference type="Gene3D" id="1.10.510.10">
    <property type="entry name" value="Transferase(Phosphotransferase) domain 1"/>
    <property type="match status" value="1"/>
</dbReference>
<dbReference type="Pfam" id="PF23473">
    <property type="entry name" value="LysM3_LYK4_5"/>
    <property type="match status" value="1"/>
</dbReference>
<dbReference type="GO" id="GO:0051707">
    <property type="term" value="P:response to other organism"/>
    <property type="evidence" value="ECO:0007669"/>
    <property type="project" value="UniProtKB-ARBA"/>
</dbReference>
<evidence type="ECO:0000256" key="10">
    <source>
        <dbReference type="SAM" id="MobiDB-lite"/>
    </source>
</evidence>
<feature type="compositionally biased region" description="Pro residues" evidence="10">
    <location>
        <begin position="260"/>
        <end position="272"/>
    </location>
</feature>
<dbReference type="InterPro" id="IPR001245">
    <property type="entry name" value="Ser-Thr/Tyr_kinase_cat_dom"/>
</dbReference>
<sequence>MAFVLRLWLHLLLLLLLLVVIVFVPHLPPCEAQQSYVNNLQLNCDQNPNTTLGFVCNGASTSCTSYLTFRSTPLYNNPVNIAYLLNADASQIAAANNISDIDTLPTDTLLIVPVNCSCSGPNNNRYYQHNASYTLNRQGETYFTVSNDTYQALTTCQSMEAQNSYNLRRLVPGLRLNVPLRCACSTPNQTAAGYRYLLTYLVRQGNNVDYIAGAFSGAGADVQGILDANELTPDQIIYFFTPLLVPLTTPPTRLNINTRPSPPPPASPPLIPTTPSAQTGGGSDSRKWVFIGVGIAVLVLFVSGFAIWFFFLRRRRRHKAPFPPKQLADESGGVTTARPLPNWSVSSESIRGALETLTLYKFEELEKATESFSESNRINGSSVYRGSFKGDNAVVKIMKGDVTREIGVLRQINHSHILRLSGFCLHQGITYLVYEHAEKGSLTDWLRPPNSIIMVQHNKRNLNDEQRLDWKQRVQIAYDVADALNYLHNFTNPPYIHKNLKSSNILLDANMRAKVANFGLARTLDTDDQSIMTRHVVGTYGYMAPEYIENGLITPKLDVFALGVVILELLSGKEPIINNNVGKNGNEDDESDQTLLSGSIKEVMSGENVREKLQEFMDPWLGEEYPAELAYSMAQLARSCVAHNLDARPAVSELFMALSKLLSASLDWDPSYQLQHSTSFNLSD</sequence>